<dbReference type="InterPro" id="IPR001087">
    <property type="entry name" value="GDSL"/>
</dbReference>
<evidence type="ECO:0000313" key="2">
    <source>
        <dbReference type="Proteomes" id="UP000078383"/>
    </source>
</evidence>
<dbReference type="GO" id="GO:0004622">
    <property type="term" value="F:phosphatidylcholine lysophospholipase activity"/>
    <property type="evidence" value="ECO:0007669"/>
    <property type="project" value="TreeGrafter"/>
</dbReference>
<dbReference type="RefSeq" id="WP_055170427.1">
    <property type="nucleotide sequence ID" value="NZ_CZBX01000001.1"/>
</dbReference>
<protein>
    <submittedName>
        <fullName evidence="1">GDSL-like Lipase/Acylhydrolase</fullName>
    </submittedName>
</protein>
<dbReference type="OrthoDB" id="9777593at2"/>
<dbReference type="PANTHER" id="PTHR30383:SF5">
    <property type="entry name" value="SGNH HYDROLASE-TYPE ESTERASE DOMAIN-CONTAINING PROTEIN"/>
    <property type="match status" value="1"/>
</dbReference>
<evidence type="ECO:0000313" key="1">
    <source>
        <dbReference type="EMBL" id="CUQ80612.1"/>
    </source>
</evidence>
<dbReference type="CDD" id="cd00229">
    <property type="entry name" value="SGNH_hydrolase"/>
    <property type="match status" value="1"/>
</dbReference>
<dbReference type="AlphaFoldDB" id="A0A174Z3S4"/>
<proteinExistence type="predicted"/>
<keyword evidence="1" id="KW-0378">Hydrolase</keyword>
<accession>A0A174Z3S4</accession>
<dbReference type="InterPro" id="IPR051532">
    <property type="entry name" value="Ester_Hydrolysis_Enzymes"/>
</dbReference>
<dbReference type="Pfam" id="PF00657">
    <property type="entry name" value="Lipase_GDSL"/>
    <property type="match status" value="1"/>
</dbReference>
<reference evidence="1 2" key="1">
    <citation type="submission" date="2015-09" db="EMBL/GenBank/DDBJ databases">
        <authorList>
            <consortium name="Pathogen Informatics"/>
        </authorList>
    </citation>
    <scope>NUCLEOTIDE SEQUENCE [LARGE SCALE GENOMIC DNA]</scope>
    <source>
        <strain evidence="1 2">2789STDY5834889</strain>
    </source>
</reference>
<dbReference type="InterPro" id="IPR036514">
    <property type="entry name" value="SGNH_hydro_sf"/>
</dbReference>
<name>A0A174Z3S4_9FIRM</name>
<gene>
    <name evidence="1" type="ORF">ERS852502_00051</name>
</gene>
<dbReference type="EMBL" id="CZBX01000001">
    <property type="protein sequence ID" value="CUQ80612.1"/>
    <property type="molecule type" value="Genomic_DNA"/>
</dbReference>
<dbReference type="Proteomes" id="UP000078383">
    <property type="component" value="Unassembled WGS sequence"/>
</dbReference>
<dbReference type="SUPFAM" id="SSF52266">
    <property type="entry name" value="SGNH hydrolase"/>
    <property type="match status" value="1"/>
</dbReference>
<dbReference type="Gene3D" id="3.40.50.1110">
    <property type="entry name" value="SGNH hydrolase"/>
    <property type="match status" value="1"/>
</dbReference>
<dbReference type="PANTHER" id="PTHR30383">
    <property type="entry name" value="THIOESTERASE 1/PROTEASE 1/LYSOPHOSPHOLIPASE L1"/>
    <property type="match status" value="1"/>
</dbReference>
<sequence length="257" mass="29846">MNEKVKIVLLGDSITQGIGSRQINYEKKLKSYLNANGIESSIFNLALTGTTIDHAFEQISKIRKINPNYVIIMYGSVDLQVRPNMNTNKWGILSITPKRYKNIKGMLNPRPFMSSRKSRYILDCADNLYRKIWKRVVIATQGTMQYLSEEEFEQKYMSFLHEVKDYKVICASTMWVDEKIYTKKTIENYEAANCFLSNLETKSSNIVGFADLYNMQKNIIDKVDYNEIFCNDRFHPNENGYEKISQVLGKIIISNMC</sequence>
<organism evidence="1 2">
    <name type="scientific">[Ruminococcus] torques</name>
    <dbReference type="NCBI Taxonomy" id="33039"/>
    <lineage>
        <taxon>Bacteria</taxon>
        <taxon>Bacillati</taxon>
        <taxon>Bacillota</taxon>
        <taxon>Clostridia</taxon>
        <taxon>Lachnospirales</taxon>
        <taxon>Lachnospiraceae</taxon>
        <taxon>Mediterraneibacter</taxon>
    </lineage>
</organism>